<evidence type="ECO:0000313" key="6">
    <source>
        <dbReference type="Proteomes" id="UP000287917"/>
    </source>
</evidence>
<organism evidence="5 6">
    <name type="scientific">SAR324 cluster bacterium</name>
    <dbReference type="NCBI Taxonomy" id="2024889"/>
    <lineage>
        <taxon>Bacteria</taxon>
        <taxon>Deltaproteobacteria</taxon>
        <taxon>SAR324 cluster</taxon>
    </lineage>
</organism>
<comment type="similarity">
    <text evidence="1">Belongs to the trimethylamine methyltransferase family.</text>
</comment>
<accession>A0A432GGN3</accession>
<reference evidence="5 6" key="1">
    <citation type="submission" date="2018-06" db="EMBL/GenBank/DDBJ databases">
        <title>Combined omics and stable isotope probing to characterize newly discovered Mariana Back-Arc vent microbial communities.</title>
        <authorList>
            <person name="Trembath-Reichert E."/>
            <person name="Huber J.A."/>
        </authorList>
    </citation>
    <scope>NUCLEOTIDE SEQUENCE [LARGE SCALE GENOMIC DNA]</scope>
    <source>
        <strain evidence="5">MAG 58</strain>
    </source>
</reference>
<sequence length="87" mass="9441">MADRKHRGRTGRSGGGRAAKQAERSAPVTKGVPYITRKVPVYEVLDEEGLSLIENNAETILQEIGVEFRGDAEALQMWKTAGADIDG</sequence>
<evidence type="ECO:0000256" key="4">
    <source>
        <dbReference type="SAM" id="MobiDB-lite"/>
    </source>
</evidence>
<dbReference type="Pfam" id="PF06253">
    <property type="entry name" value="MTTB"/>
    <property type="match status" value="1"/>
</dbReference>
<evidence type="ECO:0000313" key="5">
    <source>
        <dbReference type="EMBL" id="RTZ82595.1"/>
    </source>
</evidence>
<dbReference type="EMBL" id="QNZK01000330">
    <property type="protein sequence ID" value="RTZ82595.1"/>
    <property type="molecule type" value="Genomic_DNA"/>
</dbReference>
<feature type="non-terminal residue" evidence="5">
    <location>
        <position position="87"/>
    </location>
</feature>
<evidence type="ECO:0000256" key="1">
    <source>
        <dbReference type="ARBA" id="ARBA00007137"/>
    </source>
</evidence>
<dbReference type="GO" id="GO:0008168">
    <property type="term" value="F:methyltransferase activity"/>
    <property type="evidence" value="ECO:0007669"/>
    <property type="project" value="UniProtKB-KW"/>
</dbReference>
<name>A0A432GGN3_9DELT</name>
<comment type="caution">
    <text evidence="5">The sequence shown here is derived from an EMBL/GenBank/DDBJ whole genome shotgun (WGS) entry which is preliminary data.</text>
</comment>
<dbReference type="Proteomes" id="UP000287917">
    <property type="component" value="Unassembled WGS sequence"/>
</dbReference>
<feature type="region of interest" description="Disordered" evidence="4">
    <location>
        <begin position="1"/>
        <end position="30"/>
    </location>
</feature>
<evidence type="ECO:0000256" key="3">
    <source>
        <dbReference type="ARBA" id="ARBA00022679"/>
    </source>
</evidence>
<keyword evidence="2 5" id="KW-0489">Methyltransferase</keyword>
<dbReference type="AlphaFoldDB" id="A0A432GGN3"/>
<proteinExistence type="inferred from homology"/>
<dbReference type="InterPro" id="IPR038601">
    <property type="entry name" value="MttB-like_sf"/>
</dbReference>
<dbReference type="GO" id="GO:0032259">
    <property type="term" value="P:methylation"/>
    <property type="evidence" value="ECO:0007669"/>
    <property type="project" value="UniProtKB-KW"/>
</dbReference>
<dbReference type="InterPro" id="IPR010426">
    <property type="entry name" value="MTTB_MeTrfase"/>
</dbReference>
<protein>
    <submittedName>
        <fullName evidence="5">Trimethylamine methyltransferase</fullName>
    </submittedName>
</protein>
<gene>
    <name evidence="5" type="ORF">DSY96_09585</name>
</gene>
<dbReference type="GO" id="GO:0015948">
    <property type="term" value="P:methanogenesis"/>
    <property type="evidence" value="ECO:0007669"/>
    <property type="project" value="InterPro"/>
</dbReference>
<dbReference type="Gene3D" id="3.20.20.480">
    <property type="entry name" value="Trimethylamine methyltransferase-like"/>
    <property type="match status" value="1"/>
</dbReference>
<evidence type="ECO:0000256" key="2">
    <source>
        <dbReference type="ARBA" id="ARBA00022603"/>
    </source>
</evidence>
<keyword evidence="3 5" id="KW-0808">Transferase</keyword>
<feature type="compositionally biased region" description="Basic residues" evidence="4">
    <location>
        <begin position="1"/>
        <end position="10"/>
    </location>
</feature>